<name>A0A177T6E2_9BASI</name>
<organism evidence="2 3">
    <name type="scientific">Tilletia indica</name>
    <dbReference type="NCBI Taxonomy" id="43049"/>
    <lineage>
        <taxon>Eukaryota</taxon>
        <taxon>Fungi</taxon>
        <taxon>Dikarya</taxon>
        <taxon>Basidiomycota</taxon>
        <taxon>Ustilaginomycotina</taxon>
        <taxon>Exobasidiomycetes</taxon>
        <taxon>Tilletiales</taxon>
        <taxon>Tilletiaceae</taxon>
        <taxon>Tilletia</taxon>
    </lineage>
</organism>
<feature type="region of interest" description="Disordered" evidence="1">
    <location>
        <begin position="849"/>
        <end position="1010"/>
    </location>
</feature>
<feature type="compositionally biased region" description="Polar residues" evidence="1">
    <location>
        <begin position="671"/>
        <end position="683"/>
    </location>
</feature>
<dbReference type="Proteomes" id="UP000077521">
    <property type="component" value="Unassembled WGS sequence"/>
</dbReference>
<protein>
    <submittedName>
        <fullName evidence="2">Uncharacterized protein</fullName>
    </submittedName>
</protein>
<dbReference type="AlphaFoldDB" id="A0A177T6E2"/>
<feature type="region of interest" description="Disordered" evidence="1">
    <location>
        <begin position="56"/>
        <end position="90"/>
    </location>
</feature>
<feature type="compositionally biased region" description="Polar residues" evidence="1">
    <location>
        <begin position="753"/>
        <end position="788"/>
    </location>
</feature>
<feature type="compositionally biased region" description="Polar residues" evidence="1">
    <location>
        <begin position="948"/>
        <end position="966"/>
    </location>
</feature>
<feature type="region of interest" description="Disordered" evidence="1">
    <location>
        <begin position="1068"/>
        <end position="1090"/>
    </location>
</feature>
<feature type="region of interest" description="Disordered" evidence="1">
    <location>
        <begin position="641"/>
        <end position="833"/>
    </location>
</feature>
<feature type="compositionally biased region" description="Basic and acidic residues" evidence="1">
    <location>
        <begin position="479"/>
        <end position="493"/>
    </location>
</feature>
<feature type="compositionally biased region" description="Polar residues" evidence="1">
    <location>
        <begin position="855"/>
        <end position="889"/>
    </location>
</feature>
<feature type="compositionally biased region" description="Low complexity" evidence="1">
    <location>
        <begin position="722"/>
        <end position="731"/>
    </location>
</feature>
<feature type="region of interest" description="Disordered" evidence="1">
    <location>
        <begin position="476"/>
        <end position="536"/>
    </location>
</feature>
<proteinExistence type="predicted"/>
<accession>A0A177T6E2</accession>
<evidence type="ECO:0000313" key="3">
    <source>
        <dbReference type="Proteomes" id="UP000077521"/>
    </source>
</evidence>
<reference evidence="2" key="2">
    <citation type="journal article" date="2019" name="IMA Fungus">
        <title>Genome sequencing and comparison of five Tilletia species to identify candidate genes for the detection of regulated species infecting wheat.</title>
        <authorList>
            <person name="Nguyen H.D.T."/>
            <person name="Sultana T."/>
            <person name="Kesanakurti P."/>
            <person name="Hambleton S."/>
        </authorList>
    </citation>
    <scope>NUCLEOTIDE SEQUENCE</scope>
    <source>
        <strain evidence="2">DAOMC 236416</strain>
    </source>
</reference>
<evidence type="ECO:0000256" key="1">
    <source>
        <dbReference type="SAM" id="MobiDB-lite"/>
    </source>
</evidence>
<feature type="compositionally biased region" description="Polar residues" evidence="1">
    <location>
        <begin position="991"/>
        <end position="1009"/>
    </location>
</feature>
<dbReference type="EMBL" id="LWDF02000059">
    <property type="protein sequence ID" value="KAE8258723.1"/>
    <property type="molecule type" value="Genomic_DNA"/>
</dbReference>
<comment type="caution">
    <text evidence="2">The sequence shown here is derived from an EMBL/GenBank/DDBJ whole genome shotgun (WGS) entry which is preliminary data.</text>
</comment>
<keyword evidence="3" id="KW-1185">Reference proteome</keyword>
<gene>
    <name evidence="2" type="ORF">A4X13_0g1482</name>
</gene>
<feature type="compositionally biased region" description="Low complexity" evidence="1">
    <location>
        <begin position="1079"/>
        <end position="1090"/>
    </location>
</feature>
<evidence type="ECO:0000313" key="2">
    <source>
        <dbReference type="EMBL" id="KAE8258723.1"/>
    </source>
</evidence>
<sequence length="1090" mass="116373">MYPTQRNAFPSANVGQSNHFASGPTTATASIQVHYLWVAGRYRDLSTERGLGLASEAHSLGPIPELGDNSDHSGSRPASAHLNRTGAGTTLAQDKLGDRKINPFLDIRNFTSDSTVKAAARNAGVHGARHGSLRSYAADRLKSQELLENRISRTTDVDRLKWEAKSALLNNAHSLAVLLFARAGSLGSISSCITLTKIYASGVTRGSSPRIVVIRRDPLRALAWDVEAFRLLQRKLEPSKYGSAVYSKSSGSEAWSAESPQGLEETFRCAELLIRLLRTTESGTASLSSDSSALPDIKTQQRLKSAPSLKDTPNRRAEVRLLWDEVAGVIRWLETRLERSVALARHRASQAENVADPDDEFDHDETAEYLEALAVQLAYLRAVQSLRTLLQVRSKEAIRAAKERWAQSLAAASSSHCPAGMEDVAPLAEAGLAFIHALPEEGWREEQQDTCENALAEYASNLQEGLSELAVPAIGDETTAEKKGTKRSEDDVKAPQPSTEAANKGQPEASERPEPRKIERRRSLQEVPPVDLDSVSNAARTKQINLTQRLVGASQPAVAGLVSVEARGQQHIPRHRGSHYHNGSEDDFGYGRAPSTAGLTTASFVGNRLASPSVIWLDNGSIAGANKNSLLAPTRDLEGFAFPRQRRPSSVVSDTPSLLFPRSGDEEDGLPNTQGGVKNSPENDTVEKPTRKHLDRKRVVSMYGITPASGHKASSSAAEGVSFPSALQQQSSPPPGFIQPHRSPSETTAHDALTNTLRNTSSNASLANPSTRSLFLSPSHGRSMSGQATEHLRKLRQQDAASTHSRMNSDAMSTLSRTFRNRNPSDAGRARPSSLLLAPSVTLRSLSTAPLPGSLQASTSPTLSRTSATALASNLQATRSESTQATSAMGSLRKMAPAMPRSPEPPGASSAPKSPDYFGLAVNRSTDSSLGRASGKAVKARPPPLSRAFSSMDPTSRPGSGPQSPISPRVPGGDSPSDTPGALSPRGPASNRLTPLSQSRRTSTSSHAQQLDIALAEAEAKSRLHTDGTCSMCQTQCENAPLTRTGQRFCSRECRVEGKKRAVVGVKGKGKEEGEGQDGSASKAAGVAAA</sequence>
<feature type="compositionally biased region" description="Polar residues" evidence="1">
    <location>
        <begin position="799"/>
        <end position="824"/>
    </location>
</feature>
<feature type="compositionally biased region" description="Basic and acidic residues" evidence="1">
    <location>
        <begin position="509"/>
        <end position="524"/>
    </location>
</feature>
<reference evidence="2" key="1">
    <citation type="submission" date="2016-04" db="EMBL/GenBank/DDBJ databases">
        <authorList>
            <person name="Nguyen H.D."/>
            <person name="Samba Siva P."/>
            <person name="Cullis J."/>
            <person name="Levesque C.A."/>
            <person name="Hambleton S."/>
        </authorList>
    </citation>
    <scope>NUCLEOTIDE SEQUENCE</scope>
    <source>
        <strain evidence="2">DAOMC 236416</strain>
    </source>
</reference>